<accession>A0A178CQF4</accession>
<evidence type="ECO:0000256" key="1">
    <source>
        <dbReference type="SAM" id="MobiDB-lite"/>
    </source>
</evidence>
<dbReference type="EMBL" id="LVCJ01000061">
    <property type="protein sequence ID" value="OAL31676.1"/>
    <property type="molecule type" value="Genomic_DNA"/>
</dbReference>
<keyword evidence="2" id="KW-1133">Transmembrane helix</keyword>
<dbReference type="Proteomes" id="UP000185904">
    <property type="component" value="Unassembled WGS sequence"/>
</dbReference>
<dbReference type="PANTHER" id="PTHR37544:SF1">
    <property type="entry name" value="PHOSPHORIBOSYLAMINOIMIDAZOLE-SUCCINOCARBOXAMIDE SYNTHASE"/>
    <property type="match status" value="1"/>
</dbReference>
<evidence type="ECO:0000313" key="4">
    <source>
        <dbReference type="Proteomes" id="UP000185904"/>
    </source>
</evidence>
<keyword evidence="4" id="KW-1185">Reference proteome</keyword>
<feature type="transmembrane region" description="Helical" evidence="2">
    <location>
        <begin position="66"/>
        <end position="83"/>
    </location>
</feature>
<feature type="transmembrane region" description="Helical" evidence="2">
    <location>
        <begin position="133"/>
        <end position="156"/>
    </location>
</feature>
<comment type="caution">
    <text evidence="3">The sequence shown here is derived from an EMBL/GenBank/DDBJ whole genome shotgun (WGS) entry which is preliminary data.</text>
</comment>
<name>A0A178CQF4_9EURO</name>
<dbReference type="RefSeq" id="XP_022497606.1">
    <property type="nucleotide sequence ID" value="XM_022646350.1"/>
</dbReference>
<organism evidence="3 4">
    <name type="scientific">Fonsecaea nubica</name>
    <dbReference type="NCBI Taxonomy" id="856822"/>
    <lineage>
        <taxon>Eukaryota</taxon>
        <taxon>Fungi</taxon>
        <taxon>Dikarya</taxon>
        <taxon>Ascomycota</taxon>
        <taxon>Pezizomycotina</taxon>
        <taxon>Eurotiomycetes</taxon>
        <taxon>Chaetothyriomycetidae</taxon>
        <taxon>Chaetothyriales</taxon>
        <taxon>Herpotrichiellaceae</taxon>
        <taxon>Fonsecaea</taxon>
    </lineage>
</organism>
<feature type="region of interest" description="Disordered" evidence="1">
    <location>
        <begin position="1227"/>
        <end position="1261"/>
    </location>
</feature>
<evidence type="ECO:0000313" key="3">
    <source>
        <dbReference type="EMBL" id="OAL31676.1"/>
    </source>
</evidence>
<dbReference type="PANTHER" id="PTHR37544">
    <property type="entry name" value="SPRAY-RELATED"/>
    <property type="match status" value="1"/>
</dbReference>
<dbReference type="AlphaFoldDB" id="A0A178CQF4"/>
<feature type="transmembrane region" description="Helical" evidence="2">
    <location>
        <begin position="503"/>
        <end position="524"/>
    </location>
</feature>
<protein>
    <submittedName>
        <fullName evidence="3">Uncharacterized protein</fullName>
    </submittedName>
</protein>
<keyword evidence="2" id="KW-0472">Membrane</keyword>
<feature type="region of interest" description="Disordered" evidence="1">
    <location>
        <begin position="1103"/>
        <end position="1126"/>
    </location>
</feature>
<sequence length="1261" mass="137031">MLLRWRQQRREKAEDGPKHLWNSVWLSGPMLGTLAAISAICVTALAVLWHFNEEGDGFTLVTTNHYSWTYGPTAILVLIVAMWRQVDQYCKALVPWQRLKQGNANSAQSVLLDYVSPLQPISLWESFKNRHRVVSTTIISFVVLKLITLLSTGLFFTDGRVVTTPGIVFTGTTMFDASSFNATANLEVADSSFFYRAYAVMVKGLADTEGIQGPIVYQAMLPPAYAQAVNATITTIVDTFVPSFNCEKAAVTVNLQPANSTERHPEDSITLLSPRCNLLAGAQPVYALNPALYECPKRQLSGLMQRVDCSGEDTSNPTGNWQLLTMTDMRYEQTVANSTGDASSIDFEAESWSTGVANMTGIVCRPSYLIERRNLTYDLSERPFKVTLEPVATPSPRPLEGFSNEVLGQLFSSAYVDAALMFGNKADEETAAEYPDTMFETMAQVNGGDYESLLDPDVMIQAAETVFGHVAAQIVAKHLVKQQSSTLTGQETVLQERLYIRELTAWLMAGGFSALILSSLLILYDRPKDVVPHNPEDLVNTAFILAQSPAFEAILNSQSSTAQPSFDQRLAKYHYSTYLNNNAFQGSNLVLDVQPSSDGDESQIQGKNEMWKPLFLQRPMIVLTLVLPVILVAVLETLQRLSVRAIGIAALDATSNLSTAVYTRFIPALAMLLIATCFNALDFNIAVLAPYQALKTCKAGVSPSNCSQLLGKIPVAALWTAVRSRFGSAVFSGLAALLGSVLTIIGSGLLTVEDASTSASAAFALQNVDSFNMSWAHSVLNDNGAAVVSSLIEAANLSYPPLTHGELALPKLQPAQEYSDKYADNTLLSVNVPALRSSLRCDILNKTAYNITGFYNSHILSSSVSIDISYDLPPQCLFGGPGGNLSTLDVQYSFQFPSSTNTSFFGKMLDLHVGPYSGPFADSSDEISPYTQPDNPKGCPSLGFIYGFADASQINSSTVSAMVCYQVVEEVQANLTLLTRDLSVSADNPPIIVANSSSDDVLITGSDSKDVLGNGLTYRIQVHMDQSLSLFNQTQYSSSSLSGPAVVDNFFQAVLFGRTPIRQELLSDGSESSQKQVRMGIQRFYRRYMAQVISSNMRVSLPPLSSTQQQQQQQQQAAADVVSSAPSSPSTLTATVLNIRTPVLRQNNASKLTLQVILGVMFVCGLIAVLLNPTKDVVPHNPCTIAGSAALLAGSRLVEEIAERGHASWTRDDHVRLRLGWWKGDGNAVDKSSSSSSSLEGHDSEGNFPERYGIDKVEKLE</sequence>
<dbReference type="Pfam" id="PF11915">
    <property type="entry name" value="DUF3433"/>
    <property type="match status" value="2"/>
</dbReference>
<feature type="transmembrane region" description="Helical" evidence="2">
    <location>
        <begin position="20"/>
        <end position="46"/>
    </location>
</feature>
<keyword evidence="2" id="KW-0812">Transmembrane</keyword>
<feature type="transmembrane region" description="Helical" evidence="2">
    <location>
        <begin position="729"/>
        <end position="750"/>
    </location>
</feature>
<feature type="compositionally biased region" description="Basic and acidic residues" evidence="1">
    <location>
        <begin position="1252"/>
        <end position="1261"/>
    </location>
</feature>
<reference evidence="3 4" key="1">
    <citation type="submission" date="2016-03" db="EMBL/GenBank/DDBJ databases">
        <title>The draft genome sequence of Fonsecaea nubica causative agent of cutaneous subcutaneous infection in human host.</title>
        <authorList>
            <person name="Costa F."/>
            <person name="Sybren D.H."/>
            <person name="Raittz R.T."/>
            <person name="Weiss V.A."/>
            <person name="Leao A.C."/>
            <person name="Gomes R."/>
            <person name="De Souza E.M."/>
            <person name="Pedrosa F.O."/>
            <person name="Steffens M.B."/>
            <person name="Bombassaro A."/>
            <person name="Tadra-Sfeir M.Z."/>
            <person name="Moreno L.F."/>
            <person name="Najafzadeh M.J."/>
            <person name="Felipe M.S."/>
            <person name="Teixeira M."/>
            <person name="Sun J."/>
            <person name="Xi L."/>
            <person name="Castro M.A."/>
            <person name="Vicente V.A."/>
        </authorList>
    </citation>
    <scope>NUCLEOTIDE SEQUENCE [LARGE SCALE GENOMIC DNA]</scope>
    <source>
        <strain evidence="3 4">CBS 269.64</strain>
    </source>
</reference>
<evidence type="ECO:0000256" key="2">
    <source>
        <dbReference type="SAM" id="Phobius"/>
    </source>
</evidence>
<gene>
    <name evidence="3" type="ORF">AYO20_08069</name>
</gene>
<feature type="transmembrane region" description="Helical" evidence="2">
    <location>
        <begin position="665"/>
        <end position="689"/>
    </location>
</feature>
<dbReference type="InterPro" id="IPR021840">
    <property type="entry name" value="DUF3433"/>
</dbReference>
<dbReference type="GeneID" id="34591477"/>
<feature type="transmembrane region" description="Helical" evidence="2">
    <location>
        <begin position="615"/>
        <end position="635"/>
    </location>
</feature>
<dbReference type="OrthoDB" id="5332281at2759"/>
<proteinExistence type="predicted"/>